<dbReference type="AlphaFoldDB" id="A0A1Y1QX07"/>
<evidence type="ECO:0000313" key="2">
    <source>
        <dbReference type="Proteomes" id="UP000192491"/>
    </source>
</evidence>
<dbReference type="EMBL" id="MTEJ01000010">
    <property type="protein sequence ID" value="OQX15832.1"/>
    <property type="molecule type" value="Genomic_DNA"/>
</dbReference>
<protein>
    <submittedName>
        <fullName evidence="1">Uncharacterized protein</fullName>
    </submittedName>
</protein>
<sequence>MKTKVELGMASETWVQLIKKVGEEQGFEVEGGDRVFTISIDRWHGVSYQLKVNTSGYVQVHQWEAGEDNEGIWGRAVHSIRNFSGAVMFCQILINSVNTPAGVPQV</sequence>
<accession>A0A1Y1QX07</accession>
<name>A0A1Y1QX07_9GAMM</name>
<evidence type="ECO:0000313" key="1">
    <source>
        <dbReference type="EMBL" id="OQX15832.1"/>
    </source>
</evidence>
<dbReference type="Proteomes" id="UP000192491">
    <property type="component" value="Unassembled WGS sequence"/>
</dbReference>
<gene>
    <name evidence="1" type="ORF">BWK73_05455</name>
</gene>
<comment type="caution">
    <text evidence="1">The sequence shown here is derived from an EMBL/GenBank/DDBJ whole genome shotgun (WGS) entry which is preliminary data.</text>
</comment>
<proteinExistence type="predicted"/>
<reference evidence="1 2" key="1">
    <citation type="submission" date="2017-01" db="EMBL/GenBank/DDBJ databases">
        <title>Novel large sulfur bacteria in the metagenomes of groundwater-fed chemosynthetic microbial mats in the Lake Huron basin.</title>
        <authorList>
            <person name="Sharrar A.M."/>
            <person name="Flood B.E."/>
            <person name="Bailey J.V."/>
            <person name="Jones D.S."/>
            <person name="Biddanda B."/>
            <person name="Ruberg S.A."/>
            <person name="Marcus D.N."/>
            <person name="Dick G.J."/>
        </authorList>
    </citation>
    <scope>NUCLEOTIDE SEQUENCE [LARGE SCALE GENOMIC DNA]</scope>
    <source>
        <strain evidence="1">A8</strain>
    </source>
</reference>
<organism evidence="1 2">
    <name type="scientific">Thiothrix lacustris</name>
    <dbReference type="NCBI Taxonomy" id="525917"/>
    <lineage>
        <taxon>Bacteria</taxon>
        <taxon>Pseudomonadati</taxon>
        <taxon>Pseudomonadota</taxon>
        <taxon>Gammaproteobacteria</taxon>
        <taxon>Thiotrichales</taxon>
        <taxon>Thiotrichaceae</taxon>
        <taxon>Thiothrix</taxon>
    </lineage>
</organism>